<sequence>MPIYEYACSDCGHQFETLVRSDTVPECPNCQSKALEKQLSVFATTASGPDMAAMPPGPCGGCPNAAGPGGCSLH</sequence>
<evidence type="ECO:0000259" key="1">
    <source>
        <dbReference type="SMART" id="SM00834"/>
    </source>
</evidence>
<dbReference type="SMART" id="SM00834">
    <property type="entry name" value="CxxC_CXXC_SSSS"/>
    <property type="match status" value="1"/>
</dbReference>
<name>A0A1T1AU48_RHOFE</name>
<dbReference type="OrthoDB" id="9813321at2"/>
<evidence type="ECO:0000313" key="3">
    <source>
        <dbReference type="Proteomes" id="UP000190750"/>
    </source>
</evidence>
<keyword evidence="3" id="KW-1185">Reference proteome</keyword>
<dbReference type="Pfam" id="PF09723">
    <property type="entry name" value="Zn_ribbon_8"/>
    <property type="match status" value="1"/>
</dbReference>
<dbReference type="Gene3D" id="2.20.28.30">
    <property type="entry name" value="RNA polymerase ii, chain L"/>
    <property type="match status" value="1"/>
</dbReference>
<dbReference type="EMBL" id="MTJN01000002">
    <property type="protein sequence ID" value="OOV07636.1"/>
    <property type="molecule type" value="Genomic_DNA"/>
</dbReference>
<proteinExistence type="predicted"/>
<dbReference type="RefSeq" id="WP_078365485.1">
    <property type="nucleotide sequence ID" value="NZ_MTJN01000002.1"/>
</dbReference>
<dbReference type="Proteomes" id="UP000190750">
    <property type="component" value="Unassembled WGS sequence"/>
</dbReference>
<gene>
    <name evidence="2" type="ORF">RF819_13680</name>
</gene>
<reference evidence="2 3" key="1">
    <citation type="submission" date="2017-01" db="EMBL/GenBank/DDBJ databases">
        <title>Genome sequencing of Rhodoferax fermentans JCM 7819.</title>
        <authorList>
            <person name="Kim Y.J."/>
            <person name="Farh M.E.-A."/>
            <person name="Yang D.-C."/>
        </authorList>
    </citation>
    <scope>NUCLEOTIDE SEQUENCE [LARGE SCALE GENOMIC DNA]</scope>
    <source>
        <strain evidence="2 3">JCM 7819</strain>
    </source>
</reference>
<dbReference type="InterPro" id="IPR013429">
    <property type="entry name" value="Regulatory_FmdB_Zinc_ribbon"/>
</dbReference>
<evidence type="ECO:0000313" key="2">
    <source>
        <dbReference type="EMBL" id="OOV07636.1"/>
    </source>
</evidence>
<accession>A0A1T1AU48</accession>
<dbReference type="STRING" id="28066.RF819_13680"/>
<dbReference type="NCBIfam" id="TIGR02605">
    <property type="entry name" value="CxxC_CxxC_SSSS"/>
    <property type="match status" value="1"/>
</dbReference>
<protein>
    <submittedName>
        <fullName evidence="2">FmdB family transcriptional regulator</fullName>
    </submittedName>
</protein>
<comment type="caution">
    <text evidence="2">The sequence shown here is derived from an EMBL/GenBank/DDBJ whole genome shotgun (WGS) entry which is preliminary data.</text>
</comment>
<dbReference type="AlphaFoldDB" id="A0A1T1AU48"/>
<organism evidence="2 3">
    <name type="scientific">Rhodoferax fermentans</name>
    <dbReference type="NCBI Taxonomy" id="28066"/>
    <lineage>
        <taxon>Bacteria</taxon>
        <taxon>Pseudomonadati</taxon>
        <taxon>Pseudomonadota</taxon>
        <taxon>Betaproteobacteria</taxon>
        <taxon>Burkholderiales</taxon>
        <taxon>Comamonadaceae</taxon>
        <taxon>Rhodoferax</taxon>
    </lineage>
</organism>
<feature type="domain" description="Putative regulatory protein FmdB zinc ribbon" evidence="1">
    <location>
        <begin position="1"/>
        <end position="40"/>
    </location>
</feature>